<evidence type="ECO:0000256" key="2">
    <source>
        <dbReference type="ARBA" id="ARBA00023125"/>
    </source>
</evidence>
<keyword evidence="7" id="KW-1185">Reference proteome</keyword>
<proteinExistence type="predicted"/>
<keyword evidence="2" id="KW-0238">DNA-binding</keyword>
<accession>A0A437NRA7</accession>
<name>A0A437NRA7_9HYPH</name>
<dbReference type="InterPro" id="IPR035418">
    <property type="entry name" value="AraC-bd_2"/>
</dbReference>
<evidence type="ECO:0000256" key="3">
    <source>
        <dbReference type="ARBA" id="ARBA00023163"/>
    </source>
</evidence>
<dbReference type="PANTHER" id="PTHR46796">
    <property type="entry name" value="HTH-TYPE TRANSCRIPTIONAL ACTIVATOR RHAS-RELATED"/>
    <property type="match status" value="1"/>
</dbReference>
<dbReference type="GO" id="GO:0003700">
    <property type="term" value="F:DNA-binding transcription factor activity"/>
    <property type="evidence" value="ECO:0007669"/>
    <property type="project" value="InterPro"/>
</dbReference>
<protein>
    <submittedName>
        <fullName evidence="6">Helix-turn-helix domain-containing protein</fullName>
    </submittedName>
</protein>
<feature type="region of interest" description="Disordered" evidence="4">
    <location>
        <begin position="307"/>
        <end position="340"/>
    </location>
</feature>
<dbReference type="Proteomes" id="UP000286997">
    <property type="component" value="Unassembled WGS sequence"/>
</dbReference>
<feature type="compositionally biased region" description="Basic and acidic residues" evidence="4">
    <location>
        <begin position="314"/>
        <end position="340"/>
    </location>
</feature>
<dbReference type="PROSITE" id="PS01124">
    <property type="entry name" value="HTH_ARAC_FAMILY_2"/>
    <property type="match status" value="1"/>
</dbReference>
<dbReference type="SMART" id="SM00342">
    <property type="entry name" value="HTH_ARAC"/>
    <property type="match status" value="1"/>
</dbReference>
<evidence type="ECO:0000256" key="1">
    <source>
        <dbReference type="ARBA" id="ARBA00023015"/>
    </source>
</evidence>
<dbReference type="AlphaFoldDB" id="A0A437NRA7"/>
<dbReference type="PROSITE" id="PS00041">
    <property type="entry name" value="HTH_ARAC_FAMILY_1"/>
    <property type="match status" value="1"/>
</dbReference>
<dbReference type="RefSeq" id="WP_127734101.1">
    <property type="nucleotide sequence ID" value="NZ_SACP01000053.1"/>
</dbReference>
<dbReference type="Pfam" id="PF12833">
    <property type="entry name" value="HTH_18"/>
    <property type="match status" value="1"/>
</dbReference>
<organism evidence="6 7">
    <name type="scientific">Methylobacterium oryzihabitans</name>
    <dbReference type="NCBI Taxonomy" id="2499852"/>
    <lineage>
        <taxon>Bacteria</taxon>
        <taxon>Pseudomonadati</taxon>
        <taxon>Pseudomonadota</taxon>
        <taxon>Alphaproteobacteria</taxon>
        <taxon>Hyphomicrobiales</taxon>
        <taxon>Methylobacteriaceae</taxon>
        <taxon>Methylobacterium</taxon>
    </lineage>
</organism>
<dbReference type="OrthoDB" id="8004517at2"/>
<dbReference type="InterPro" id="IPR050204">
    <property type="entry name" value="AraC_XylS_family_regulators"/>
</dbReference>
<feature type="domain" description="HTH araC/xylS-type" evidence="5">
    <location>
        <begin position="211"/>
        <end position="310"/>
    </location>
</feature>
<dbReference type="PANTHER" id="PTHR46796:SF6">
    <property type="entry name" value="ARAC SUBFAMILY"/>
    <property type="match status" value="1"/>
</dbReference>
<evidence type="ECO:0000256" key="4">
    <source>
        <dbReference type="SAM" id="MobiDB-lite"/>
    </source>
</evidence>
<gene>
    <name evidence="6" type="ORF">EOE48_27660</name>
</gene>
<evidence type="ECO:0000259" key="5">
    <source>
        <dbReference type="PROSITE" id="PS01124"/>
    </source>
</evidence>
<dbReference type="Pfam" id="PF14525">
    <property type="entry name" value="AraC_binding_2"/>
    <property type="match status" value="1"/>
</dbReference>
<dbReference type="EMBL" id="SACP01000053">
    <property type="protein sequence ID" value="RVU12555.1"/>
    <property type="molecule type" value="Genomic_DNA"/>
</dbReference>
<evidence type="ECO:0000313" key="6">
    <source>
        <dbReference type="EMBL" id="RVU12555.1"/>
    </source>
</evidence>
<dbReference type="SUPFAM" id="SSF46689">
    <property type="entry name" value="Homeodomain-like"/>
    <property type="match status" value="1"/>
</dbReference>
<keyword evidence="3" id="KW-0804">Transcription</keyword>
<reference evidence="6 7" key="1">
    <citation type="submission" date="2019-01" db="EMBL/GenBank/DDBJ databases">
        <authorList>
            <person name="Chen W.-M."/>
        </authorList>
    </citation>
    <scope>NUCLEOTIDE SEQUENCE [LARGE SCALE GENOMIC DNA]</scope>
    <source>
        <strain evidence="6 7">TER-1</strain>
    </source>
</reference>
<comment type="caution">
    <text evidence="6">The sequence shown here is derived from an EMBL/GenBank/DDBJ whole genome shotgun (WGS) entry which is preliminary data.</text>
</comment>
<dbReference type="InterPro" id="IPR018060">
    <property type="entry name" value="HTH_AraC"/>
</dbReference>
<evidence type="ECO:0000313" key="7">
    <source>
        <dbReference type="Proteomes" id="UP000286997"/>
    </source>
</evidence>
<keyword evidence="1" id="KW-0805">Transcription regulation</keyword>
<dbReference type="GO" id="GO:0043565">
    <property type="term" value="F:sequence-specific DNA binding"/>
    <property type="evidence" value="ECO:0007669"/>
    <property type="project" value="InterPro"/>
</dbReference>
<dbReference type="InterPro" id="IPR009057">
    <property type="entry name" value="Homeodomain-like_sf"/>
</dbReference>
<sequence length="340" mass="37008">MTDLPVTLYRAESLVARSNPGAWQAVFPHLRIARRPETADSVREDRVAVWKLGDMALTVASLSAVEIRRPLAAVRGDGCDALDLTVLSKGAWVGRAGGRDLTVGPGELVALDLGQPFEIAATACDCVTVSLARAALADVAPAQADLHGHVFQGVGGALLTDHCLAIARHVERMRTAEVPFVRAALLAQLAAAVTLIRPEEEARPGVLRMQHQARRHIDQHLTDEDLGAESILAALGVSRSVLYRAFKDSGGIDAYIRHRRLQAVHALLLLPAERRSIGELAQTFGFSRPSHLATAFRRAYGYSPRHLRATRSARRGEPDPTAPDRRGREAGRAERRRDER</sequence>
<dbReference type="Gene3D" id="1.10.10.60">
    <property type="entry name" value="Homeodomain-like"/>
    <property type="match status" value="1"/>
</dbReference>
<dbReference type="InterPro" id="IPR018062">
    <property type="entry name" value="HTH_AraC-typ_CS"/>
</dbReference>